<dbReference type="RefSeq" id="WP_055637544.1">
    <property type="nucleotide sequence ID" value="NZ_JBIRTR010000002.1"/>
</dbReference>
<feature type="domain" description="Caspase family p20" evidence="3">
    <location>
        <begin position="3"/>
        <end position="136"/>
    </location>
</feature>
<evidence type="ECO:0000256" key="1">
    <source>
        <dbReference type="SAM" id="MobiDB-lite"/>
    </source>
</evidence>
<keyword evidence="2" id="KW-1133">Transmembrane helix</keyword>
<dbReference type="AlphaFoldDB" id="A0A124I4F8"/>
<evidence type="ECO:0000256" key="2">
    <source>
        <dbReference type="SAM" id="Phobius"/>
    </source>
</evidence>
<evidence type="ECO:0000259" key="3">
    <source>
        <dbReference type="PROSITE" id="PS50208"/>
    </source>
</evidence>
<sequence>MTTTRHALIIANDRYDDQGLGQLRAPAQDAVSLAEVLGDPEVGDFDVEVLRNERVDAIRRGIERFFSEGGREDTLMLHFSCHGLKSESGSLYFAARDTEPRLLEATAVSAQFVRHCMFRTRARRTVLFLDCCYGGAFSRGASSVRAAGDVHVLESFAGEKLGGGRGWAVITASNSMEYAFEGSQLTRTAAPRPSVFTHAVVEGLTTGDADLDADGEVSLDELYEYVFDHVRQQSPHQTPGRTVDMQGDMYLAHSRRRRIVAKPVPPALRKAMEAANFYTRLGAVAELRAWMESTDLAKALGACDALEEIVQNDIRVVSDEARKALADAELRPDPVRMDFGRVPQDSETPHRPVHLLGPPLARACTPHPAPEASGWLRAEESPEGLDISVDTSRPGRLSGELLLKGVLTSEVTLHVEAEIVPAPAPLPAPEPEQPPPPPPPPSAMRRPREKTRPAEQEERERGDGRSGIHTAPEVTGVSEGAGTGQVVPEGTAEGGHPAVSDSLGTAGIPTAPGTGGGAGLHAPPKSGAAQSRPGAAATPVHATPPLREPAPVPGPARVPELSSGPAEPATRRAPVAEKSRPPVPAGTGGRERGQPPQRAPVLAGVALVLAVASVGTAARAVYKAKTAVQALHDVKGDLGQHISDSGMLPALVVSLVTAAMALLLCTLARRDLTARPRRYPASTESTTTSMVWTARLLAVPALVVGVIMAIAYPIGNSIW</sequence>
<dbReference type="InterPro" id="IPR018247">
    <property type="entry name" value="EF_Hand_1_Ca_BS"/>
</dbReference>
<keyword evidence="5" id="KW-1185">Reference proteome</keyword>
<dbReference type="EMBL" id="LMWW01000010">
    <property type="protein sequence ID" value="KUN86369.1"/>
    <property type="molecule type" value="Genomic_DNA"/>
</dbReference>
<name>A0A124I4F8_9ACTN</name>
<evidence type="ECO:0000313" key="5">
    <source>
        <dbReference type="Proteomes" id="UP000052982"/>
    </source>
</evidence>
<dbReference type="GO" id="GO:0004197">
    <property type="term" value="F:cysteine-type endopeptidase activity"/>
    <property type="evidence" value="ECO:0007669"/>
    <property type="project" value="InterPro"/>
</dbReference>
<dbReference type="InterPro" id="IPR029030">
    <property type="entry name" value="Caspase-like_dom_sf"/>
</dbReference>
<gene>
    <name evidence="4" type="ORF">AQJ64_10145</name>
</gene>
<dbReference type="SUPFAM" id="SSF52129">
    <property type="entry name" value="Caspase-like"/>
    <property type="match status" value="1"/>
</dbReference>
<dbReference type="Pfam" id="PF00656">
    <property type="entry name" value="Peptidase_C14"/>
    <property type="match status" value="1"/>
</dbReference>
<dbReference type="PROSITE" id="PS50208">
    <property type="entry name" value="CASPASE_P20"/>
    <property type="match status" value="1"/>
</dbReference>
<dbReference type="InterPro" id="IPR011600">
    <property type="entry name" value="Pept_C14_caspase"/>
</dbReference>
<keyword evidence="2" id="KW-0472">Membrane</keyword>
<dbReference type="PANTHER" id="PTHR22576">
    <property type="entry name" value="MUCOSA ASSOCIATED LYMPHOID TISSUE LYMPHOMA TRANSLOCATION PROTEIN 1/PARACASPASE"/>
    <property type="match status" value="1"/>
</dbReference>
<feature type="compositionally biased region" description="Pro residues" evidence="1">
    <location>
        <begin position="546"/>
        <end position="556"/>
    </location>
</feature>
<dbReference type="NCBIfam" id="NF047832">
    <property type="entry name" value="caspase_w_EACC1"/>
    <property type="match status" value="1"/>
</dbReference>
<feature type="compositionally biased region" description="Basic and acidic residues" evidence="1">
    <location>
        <begin position="450"/>
        <end position="466"/>
    </location>
</feature>
<dbReference type="InterPro" id="IPR052039">
    <property type="entry name" value="Caspase-related_regulators"/>
</dbReference>
<dbReference type="InterPro" id="IPR001309">
    <property type="entry name" value="Pept_C14_p20"/>
</dbReference>
<dbReference type="STRING" id="1943.AQJ64_10145"/>
<dbReference type="Gene3D" id="3.40.50.1460">
    <property type="match status" value="1"/>
</dbReference>
<reference evidence="4 5" key="1">
    <citation type="submission" date="2015-10" db="EMBL/GenBank/DDBJ databases">
        <title>Draft genome sequence of Streptomyces griseoruber DSM 40281, type strain for the species Streptomyces griseoruber.</title>
        <authorList>
            <person name="Ruckert C."/>
            <person name="Winkler A."/>
            <person name="Kalinowski J."/>
            <person name="Kampfer P."/>
            <person name="Glaeser S."/>
        </authorList>
    </citation>
    <scope>NUCLEOTIDE SEQUENCE [LARGE SCALE GENOMIC DNA]</scope>
    <source>
        <strain evidence="4 5">DSM 40281</strain>
    </source>
</reference>
<dbReference type="PANTHER" id="PTHR22576:SF37">
    <property type="entry name" value="MUCOSA-ASSOCIATED LYMPHOID TISSUE LYMPHOMA TRANSLOCATION PROTEIN 1"/>
    <property type="match status" value="1"/>
</dbReference>
<dbReference type="GO" id="GO:0006508">
    <property type="term" value="P:proteolysis"/>
    <property type="evidence" value="ECO:0007669"/>
    <property type="project" value="InterPro"/>
</dbReference>
<evidence type="ECO:0000313" key="4">
    <source>
        <dbReference type="EMBL" id="KUN86369.1"/>
    </source>
</evidence>
<dbReference type="Proteomes" id="UP000052982">
    <property type="component" value="Unassembled WGS sequence"/>
</dbReference>
<proteinExistence type="predicted"/>
<feature type="transmembrane region" description="Helical" evidence="2">
    <location>
        <begin position="689"/>
        <end position="714"/>
    </location>
</feature>
<dbReference type="PROSITE" id="PS00018">
    <property type="entry name" value="EF_HAND_1"/>
    <property type="match status" value="1"/>
</dbReference>
<accession>A0A124I4F8</accession>
<feature type="transmembrane region" description="Helical" evidence="2">
    <location>
        <begin position="647"/>
        <end position="668"/>
    </location>
</feature>
<comment type="caution">
    <text evidence="4">The sequence shown here is derived from an EMBL/GenBank/DDBJ whole genome shotgun (WGS) entry which is preliminary data.</text>
</comment>
<keyword evidence="2" id="KW-0812">Transmembrane</keyword>
<organism evidence="4 5">
    <name type="scientific">Streptomyces griseoruber</name>
    <dbReference type="NCBI Taxonomy" id="1943"/>
    <lineage>
        <taxon>Bacteria</taxon>
        <taxon>Bacillati</taxon>
        <taxon>Actinomycetota</taxon>
        <taxon>Actinomycetes</taxon>
        <taxon>Kitasatosporales</taxon>
        <taxon>Streptomycetaceae</taxon>
        <taxon>Streptomyces</taxon>
    </lineage>
</organism>
<feature type="region of interest" description="Disordered" evidence="1">
    <location>
        <begin position="423"/>
        <end position="597"/>
    </location>
</feature>
<protein>
    <recommendedName>
        <fullName evidence="3">Caspase family p20 domain-containing protein</fullName>
    </recommendedName>
</protein>
<dbReference type="OrthoDB" id="491589at2"/>
<feature type="compositionally biased region" description="Pro residues" evidence="1">
    <location>
        <begin position="423"/>
        <end position="442"/>
    </location>
</feature>